<evidence type="ECO:0000313" key="3">
    <source>
        <dbReference type="Proteomes" id="UP000275846"/>
    </source>
</evidence>
<dbReference type="PANTHER" id="PTHR33332">
    <property type="entry name" value="REVERSE TRANSCRIPTASE DOMAIN-CONTAINING PROTEIN"/>
    <property type="match status" value="1"/>
</dbReference>
<feature type="domain" description="Reverse transcriptase" evidence="1">
    <location>
        <begin position="41"/>
        <end position="154"/>
    </location>
</feature>
<reference evidence="4" key="1">
    <citation type="submission" date="2016-06" db="UniProtKB">
        <authorList>
            <consortium name="WormBaseParasite"/>
        </authorList>
    </citation>
    <scope>IDENTIFICATION</scope>
</reference>
<evidence type="ECO:0000259" key="1">
    <source>
        <dbReference type="Pfam" id="PF00078"/>
    </source>
</evidence>
<dbReference type="WBParaSite" id="SSLN_0000156701-mRNA-1">
    <property type="protein sequence ID" value="SSLN_0000156701-mRNA-1"/>
    <property type="gene ID" value="SSLN_0000156701"/>
</dbReference>
<dbReference type="STRING" id="70667.A0A183SBB2"/>
<evidence type="ECO:0000313" key="2">
    <source>
        <dbReference type="EMBL" id="VDL87895.1"/>
    </source>
</evidence>
<sequence length="161" mass="18473">MIMGEFNAPNVDWNLSSAPGSELNFDRRLLEAIHKRFLTTQRLLNKLNRIGVSGKLLKWIESFLIGRSQIVRLGDQQSAEVVVEIGIPRGSVLGPILFLIYINDCVTGLDCYTAMFADDIKHWKVIHNAADEETLQANLHRLEEWSHNWLLPFNCQRAFRI</sequence>
<gene>
    <name evidence="2" type="ORF">SSLN_LOCUS1510</name>
</gene>
<protein>
    <submittedName>
        <fullName evidence="4">Reverse transcriptase domain-containing protein</fullName>
    </submittedName>
</protein>
<accession>A0A183SBB2</accession>
<dbReference type="EMBL" id="UYSU01003509">
    <property type="protein sequence ID" value="VDL87895.1"/>
    <property type="molecule type" value="Genomic_DNA"/>
</dbReference>
<organism evidence="4">
    <name type="scientific">Schistocephalus solidus</name>
    <name type="common">Tapeworm</name>
    <dbReference type="NCBI Taxonomy" id="70667"/>
    <lineage>
        <taxon>Eukaryota</taxon>
        <taxon>Metazoa</taxon>
        <taxon>Spiralia</taxon>
        <taxon>Lophotrochozoa</taxon>
        <taxon>Platyhelminthes</taxon>
        <taxon>Cestoda</taxon>
        <taxon>Eucestoda</taxon>
        <taxon>Diphyllobothriidea</taxon>
        <taxon>Diphyllobothriidae</taxon>
        <taxon>Schistocephalus</taxon>
    </lineage>
</organism>
<dbReference type="InterPro" id="IPR000477">
    <property type="entry name" value="RT_dom"/>
</dbReference>
<name>A0A183SBB2_SCHSO</name>
<dbReference type="AlphaFoldDB" id="A0A183SBB2"/>
<evidence type="ECO:0000313" key="4">
    <source>
        <dbReference type="WBParaSite" id="SSLN_0000156701-mRNA-1"/>
    </source>
</evidence>
<keyword evidence="3" id="KW-1185">Reference proteome</keyword>
<dbReference type="Pfam" id="PF00078">
    <property type="entry name" value="RVT_1"/>
    <property type="match status" value="1"/>
</dbReference>
<dbReference type="Proteomes" id="UP000275846">
    <property type="component" value="Unassembled WGS sequence"/>
</dbReference>
<proteinExistence type="predicted"/>
<reference evidence="2 3" key="2">
    <citation type="submission" date="2018-11" db="EMBL/GenBank/DDBJ databases">
        <authorList>
            <consortium name="Pathogen Informatics"/>
        </authorList>
    </citation>
    <scope>NUCLEOTIDE SEQUENCE [LARGE SCALE GENOMIC DNA]</scope>
    <source>
        <strain evidence="2 3">NST_G2</strain>
    </source>
</reference>
<dbReference type="OrthoDB" id="10062389at2759"/>